<gene>
    <name evidence="10 11" type="primary">plsX</name>
    <name evidence="11" type="ORF">I6N96_11895</name>
</gene>
<evidence type="ECO:0000256" key="6">
    <source>
        <dbReference type="ARBA" id="ARBA00023209"/>
    </source>
</evidence>
<dbReference type="PIRSF" id="PIRSF002465">
    <property type="entry name" value="Phsphlp_syn_PlsX"/>
    <property type="match status" value="1"/>
</dbReference>
<comment type="subunit">
    <text evidence="9 10">Homodimer. Probably interacts with PlsY.</text>
</comment>
<dbReference type="InterPro" id="IPR012281">
    <property type="entry name" value="Phospholipid_synth_PlsX-like"/>
</dbReference>
<evidence type="ECO:0000256" key="5">
    <source>
        <dbReference type="ARBA" id="ARBA00023098"/>
    </source>
</evidence>
<keyword evidence="3 10" id="KW-0444">Lipid biosynthesis</keyword>
<dbReference type="SUPFAM" id="SSF53659">
    <property type="entry name" value="Isocitrate/Isopropylmalate dehydrogenase-like"/>
    <property type="match status" value="1"/>
</dbReference>
<evidence type="ECO:0000256" key="3">
    <source>
        <dbReference type="ARBA" id="ARBA00022516"/>
    </source>
</evidence>
<evidence type="ECO:0000256" key="8">
    <source>
        <dbReference type="ARBA" id="ARBA00024069"/>
    </source>
</evidence>
<dbReference type="EMBL" id="JAEDXU010000006">
    <property type="protein sequence ID" value="MBP1046972.1"/>
    <property type="molecule type" value="Genomic_DNA"/>
</dbReference>
<comment type="function">
    <text evidence="10">Catalyzes the reversible formation of acyl-phosphate (acyl-PO(4)) from acyl-[acyl-carrier-protein] (acyl-ACP). This enzyme utilizes acyl-ACP as fatty acyl donor, but not acyl-CoA.</text>
</comment>
<organism evidence="11 12">
    <name type="scientific">Enterococcus larvae</name>
    <dbReference type="NCBI Taxonomy" id="2794352"/>
    <lineage>
        <taxon>Bacteria</taxon>
        <taxon>Bacillati</taxon>
        <taxon>Bacillota</taxon>
        <taxon>Bacilli</taxon>
        <taxon>Lactobacillales</taxon>
        <taxon>Enterococcaceae</taxon>
        <taxon>Enterococcus</taxon>
    </lineage>
</organism>
<comment type="subcellular location">
    <subcellularLocation>
        <location evidence="10">Cytoplasm</location>
    </subcellularLocation>
    <text evidence="10">Associated with the membrane possibly through PlsY.</text>
</comment>
<dbReference type="Proteomes" id="UP000673375">
    <property type="component" value="Unassembled WGS sequence"/>
</dbReference>
<comment type="caution">
    <text evidence="11">The sequence shown here is derived from an EMBL/GenBank/DDBJ whole genome shotgun (WGS) entry which is preliminary data.</text>
</comment>
<dbReference type="EC" id="2.3.1.274" evidence="8 10"/>
<dbReference type="Gene3D" id="3.40.718.10">
    <property type="entry name" value="Isopropylmalate Dehydrogenase"/>
    <property type="match status" value="1"/>
</dbReference>
<keyword evidence="12" id="KW-1185">Reference proteome</keyword>
<evidence type="ECO:0000256" key="1">
    <source>
        <dbReference type="ARBA" id="ARBA00001232"/>
    </source>
</evidence>
<keyword evidence="7 10" id="KW-1208">Phospholipid metabolism</keyword>
<protein>
    <recommendedName>
        <fullName evidence="8 10">Phosphate acyltransferase</fullName>
        <ecNumber evidence="8 10">2.3.1.274</ecNumber>
    </recommendedName>
    <alternativeName>
        <fullName evidence="10">Acyl-ACP phosphotransacylase</fullName>
    </alternativeName>
    <alternativeName>
        <fullName evidence="10">Acyl-[acyl-carrier-protein]--phosphate acyltransferase</fullName>
    </alternativeName>
    <alternativeName>
        <fullName evidence="10">Phosphate-acyl-ACP acyltransferase</fullName>
    </alternativeName>
</protein>
<evidence type="ECO:0000313" key="11">
    <source>
        <dbReference type="EMBL" id="MBP1046972.1"/>
    </source>
</evidence>
<reference evidence="11 12" key="1">
    <citation type="submission" date="2020-12" db="EMBL/GenBank/DDBJ databases">
        <title>Vagococcus allomyrinae sp. nov. and Enterococcus lavae sp. nov., isolated from the larvae of Allomyrina dichotoma.</title>
        <authorList>
            <person name="Lee S.D."/>
        </authorList>
    </citation>
    <scope>NUCLEOTIDE SEQUENCE [LARGE SCALE GENOMIC DNA]</scope>
    <source>
        <strain evidence="11 12">BWM-S5</strain>
    </source>
</reference>
<keyword evidence="5 10" id="KW-0443">Lipid metabolism</keyword>
<keyword evidence="6 10" id="KW-0594">Phospholipid biosynthesis</keyword>
<dbReference type="RefSeq" id="WP_209557767.1">
    <property type="nucleotide sequence ID" value="NZ_JAEDXU010000006.1"/>
</dbReference>
<comment type="pathway">
    <text evidence="10">Lipid metabolism; phospholipid metabolism.</text>
</comment>
<dbReference type="InterPro" id="IPR003664">
    <property type="entry name" value="FA_synthesis"/>
</dbReference>
<keyword evidence="11" id="KW-0012">Acyltransferase</keyword>
<evidence type="ECO:0000256" key="9">
    <source>
        <dbReference type="ARBA" id="ARBA00046608"/>
    </source>
</evidence>
<comment type="similarity">
    <text evidence="10">Belongs to the PlsX family.</text>
</comment>
<comment type="catalytic activity">
    <reaction evidence="1 10">
        <text>a fatty acyl-[ACP] + phosphate = an acyl phosphate + holo-[ACP]</text>
        <dbReference type="Rhea" id="RHEA:42292"/>
        <dbReference type="Rhea" id="RHEA-COMP:9685"/>
        <dbReference type="Rhea" id="RHEA-COMP:14125"/>
        <dbReference type="ChEBI" id="CHEBI:43474"/>
        <dbReference type="ChEBI" id="CHEBI:59918"/>
        <dbReference type="ChEBI" id="CHEBI:64479"/>
        <dbReference type="ChEBI" id="CHEBI:138651"/>
        <dbReference type="EC" id="2.3.1.274"/>
    </reaction>
</comment>
<name>A0ABS4CLY0_9ENTE</name>
<evidence type="ECO:0000256" key="7">
    <source>
        <dbReference type="ARBA" id="ARBA00023264"/>
    </source>
</evidence>
<dbReference type="NCBIfam" id="TIGR00182">
    <property type="entry name" value="plsX"/>
    <property type="match status" value="1"/>
</dbReference>
<dbReference type="Pfam" id="PF02504">
    <property type="entry name" value="FA_synthesis"/>
    <property type="match status" value="1"/>
</dbReference>
<keyword evidence="2 10" id="KW-0963">Cytoplasm</keyword>
<dbReference type="HAMAP" id="MF_00019">
    <property type="entry name" value="PlsX"/>
    <property type="match status" value="1"/>
</dbReference>
<dbReference type="PANTHER" id="PTHR30100:SF1">
    <property type="entry name" value="PHOSPHATE ACYLTRANSFERASE"/>
    <property type="match status" value="1"/>
</dbReference>
<accession>A0ABS4CLY0</accession>
<evidence type="ECO:0000256" key="4">
    <source>
        <dbReference type="ARBA" id="ARBA00022679"/>
    </source>
</evidence>
<evidence type="ECO:0000256" key="2">
    <source>
        <dbReference type="ARBA" id="ARBA00022490"/>
    </source>
</evidence>
<keyword evidence="4 10" id="KW-0808">Transferase</keyword>
<dbReference type="GO" id="GO:0016746">
    <property type="term" value="F:acyltransferase activity"/>
    <property type="evidence" value="ECO:0007669"/>
    <property type="project" value="UniProtKB-KW"/>
</dbReference>
<evidence type="ECO:0000256" key="10">
    <source>
        <dbReference type="HAMAP-Rule" id="MF_00019"/>
    </source>
</evidence>
<dbReference type="PANTHER" id="PTHR30100">
    <property type="entry name" value="FATTY ACID/PHOSPHOLIPID SYNTHESIS PROTEIN PLSX"/>
    <property type="match status" value="1"/>
</dbReference>
<proteinExistence type="inferred from homology"/>
<evidence type="ECO:0000313" key="12">
    <source>
        <dbReference type="Proteomes" id="UP000673375"/>
    </source>
</evidence>
<sequence length="331" mass="35758">MRIAVDAMGGDNAPKAIVEGVMLAKKDFPDIEFLLYGKEDAIREYVTDETNITIIHTDEKIASDDEPVKAIRRKKDASMVLAAQAVKSGEADAIFSAGNTGALLAAGLFIVGRIKNVERPGLMSTLPVIGQKNGGFDMLDLGANADNKPEHLVQYAVLGSFYANRVRGINKPRVALLNNGTEETKGSELTKKTFELLSDNKTINFIGNIEARELLNGPADVVVTDGFTGNAVLKSIEGTAMNMMSLLKTSIMAEGLKGKMGGLLLKNAFREMKSEMDYSKHGGAVLFGLKAPVVKTHGSTGPEAVRYTIRQIRTMLITDVVSQLVEYYEGK</sequence>